<keyword evidence="2" id="KW-0735">Signal-anchor</keyword>
<gene>
    <name evidence="5" type="ORF">NC653_006709</name>
</gene>
<dbReference type="Pfam" id="PF13692">
    <property type="entry name" value="Glyco_trans_1_4"/>
    <property type="match status" value="1"/>
</dbReference>
<comment type="caution">
    <text evidence="5">The sequence shown here is derived from an EMBL/GenBank/DDBJ whole genome shotgun (WGS) entry which is preliminary data.</text>
</comment>
<keyword evidence="6" id="KW-1185">Reference proteome</keyword>
<organism evidence="5 6">
    <name type="scientific">Populus alba x Populus x berolinensis</name>
    <dbReference type="NCBI Taxonomy" id="444605"/>
    <lineage>
        <taxon>Eukaryota</taxon>
        <taxon>Viridiplantae</taxon>
        <taxon>Streptophyta</taxon>
        <taxon>Embryophyta</taxon>
        <taxon>Tracheophyta</taxon>
        <taxon>Spermatophyta</taxon>
        <taxon>Magnoliopsida</taxon>
        <taxon>eudicotyledons</taxon>
        <taxon>Gunneridae</taxon>
        <taxon>Pentapetalae</taxon>
        <taxon>rosids</taxon>
        <taxon>fabids</taxon>
        <taxon>Malpighiales</taxon>
        <taxon>Salicaceae</taxon>
        <taxon>Saliceae</taxon>
        <taxon>Populus</taxon>
    </lineage>
</organism>
<feature type="region of interest" description="Disordered" evidence="3">
    <location>
        <begin position="923"/>
        <end position="944"/>
    </location>
</feature>
<evidence type="ECO:0000259" key="4">
    <source>
        <dbReference type="Pfam" id="PF03407"/>
    </source>
</evidence>
<feature type="domain" description="Nucleotide-diphospho-sugar transferase" evidence="4">
    <location>
        <begin position="117"/>
        <end position="335"/>
    </location>
</feature>
<dbReference type="SUPFAM" id="SSF53756">
    <property type="entry name" value="UDP-Glycosyltransferase/glycogen phosphorylase"/>
    <property type="match status" value="1"/>
</dbReference>
<dbReference type="SUPFAM" id="SSF53448">
    <property type="entry name" value="Nucleotide-diphospho-sugar transferases"/>
    <property type="match status" value="1"/>
</dbReference>
<comment type="similarity">
    <text evidence="1 2">Belongs to the glycosyltransferase 77 family.</text>
</comment>
<dbReference type="PANTHER" id="PTHR46635:SF1">
    <property type="entry name" value="GLYCOSYL TRANSFERASE FAMILY 1 PROTEIN"/>
    <property type="match status" value="1"/>
</dbReference>
<comment type="subcellular location">
    <subcellularLocation>
        <location evidence="2">Golgi apparatus membrane</location>
        <topology evidence="2">Single-pass type II membrane protein</topology>
    </subcellularLocation>
</comment>
<feature type="region of interest" description="Disordered" evidence="3">
    <location>
        <begin position="1"/>
        <end position="24"/>
    </location>
</feature>
<reference evidence="5" key="1">
    <citation type="journal article" date="2023" name="Mol. Ecol. Resour.">
        <title>Chromosome-level genome assembly of a triploid poplar Populus alba 'Berolinensis'.</title>
        <authorList>
            <person name="Chen S."/>
            <person name="Yu Y."/>
            <person name="Wang X."/>
            <person name="Wang S."/>
            <person name="Zhang T."/>
            <person name="Zhou Y."/>
            <person name="He R."/>
            <person name="Meng N."/>
            <person name="Wang Y."/>
            <person name="Liu W."/>
            <person name="Liu Z."/>
            <person name="Liu J."/>
            <person name="Guo Q."/>
            <person name="Huang H."/>
            <person name="Sederoff R.R."/>
            <person name="Wang G."/>
            <person name="Qu G."/>
            <person name="Chen S."/>
        </authorList>
    </citation>
    <scope>NUCLEOTIDE SEQUENCE</scope>
    <source>
        <strain evidence="5">SC-2020</strain>
    </source>
</reference>
<evidence type="ECO:0000313" key="5">
    <source>
        <dbReference type="EMBL" id="KAJ7007762.1"/>
    </source>
</evidence>
<feature type="compositionally biased region" description="Basic residues" evidence="3">
    <location>
        <begin position="1307"/>
        <end position="1316"/>
    </location>
</feature>
<dbReference type="Proteomes" id="UP001164929">
    <property type="component" value="Chromosome 2"/>
</dbReference>
<accession>A0AAD6WCY7</accession>
<dbReference type="InterPro" id="IPR005069">
    <property type="entry name" value="Nucl-diP-sugar_transferase"/>
</dbReference>
<dbReference type="GO" id="GO:0071555">
    <property type="term" value="P:cell wall organization"/>
    <property type="evidence" value="ECO:0007669"/>
    <property type="project" value="UniProtKB-KW"/>
</dbReference>
<evidence type="ECO:0000256" key="2">
    <source>
        <dbReference type="RuleBase" id="RU363055"/>
    </source>
</evidence>
<feature type="compositionally biased region" description="Low complexity" evidence="3">
    <location>
        <begin position="1330"/>
        <end position="1341"/>
    </location>
</feature>
<dbReference type="GO" id="GO:0016757">
    <property type="term" value="F:glycosyltransferase activity"/>
    <property type="evidence" value="ECO:0007669"/>
    <property type="project" value="UniProtKB-KW"/>
</dbReference>
<proteinExistence type="inferred from homology"/>
<keyword evidence="2" id="KW-0812">Transmembrane</keyword>
<dbReference type="InterPro" id="IPR029044">
    <property type="entry name" value="Nucleotide-diphossugar_trans"/>
</dbReference>
<dbReference type="EC" id="2.4.2.-" evidence="2"/>
<evidence type="ECO:0000256" key="1">
    <source>
        <dbReference type="ARBA" id="ARBA00007033"/>
    </source>
</evidence>
<keyword evidence="2" id="KW-0961">Cell wall biogenesis/degradation</keyword>
<sequence>MSTFLHQRPLYSPLSDPDPLSPRQSFSSQRQISLFSRTGLIALLSLLLILGVILPWTGTPSIFSATKPASLTKWQQYTLSQAVSFVAKNKTVIVCAVSQPYLPFLSNWLISISRQKHQDKVLVIAEDYATLYKVNEKWPGHAVLVPPAPDSQTAHKFGSQGFFNFTSRRPRHLLHILELGYNVMYNDVDMVWLQDPFPYLEGNHDVYFTDDMAALKPLGHSHDLPPPGKKGRTYICSCMIFMHPTDGAKLVLKKWIEELQAQPWSKTKKSNDQPAFNWALNKTAGQVDLYLLPQAAFPTGGLYFKNQTWVQETKGKHVIIHNNYITGFEKKIKRFHDYGLWLVDGHASESPLVLFQMFLPGSVVEKSELVSSPWRGMELVNKDLLYLKEIGGLDFGEDIKFEPLKILQKFKKENREMNMPFTNGTLSRFPYRKPQLALVFADLLVDPQQLLMVTVATALQEIGYTIHVYTLRDGPVQNIWKSMGFPVTIIQISHKLEIAVDWLKLLVALNFDLSFCSYDGILVNSLETRSVISCFMQEPFKSVPLIWTIHERALAIRSRQYTSSWQIELLNDWRKAFNRATVVVFPNHVLPMMYSAFDTGNYYVIPGSPAEVWEADTTMALYNDDIRVKMGYEPTDIVIAVVGSQFLYRGLWLEHALVLKALLPLLQDFPLDSNSISHLKIIVLSGDSTGNYSAAVEAVAVNLSYPRGTVKHFAVDGDVSSALSAVDLVIYGSFLEEQSFPEILVKAMSIGKPIIAPNLSMIGKYVDDRVNGYLFPKENLKALTQIVLQAISKGTLSPLARNIASIGKSTAKNLMVLETIEGYATLLENVLKLPSEVALPKAVPEIPPKLKKEWCWNLFKAFLNSTHEDITLKSSRYLNKVEEQWNHEQGESTGSIAATDDSFSYDIWKEEKNILMLNTRKRREEEELKDRTDQPRGTWEEVYRNAKRADRSRNDLHERDEGELLRTGQPLCIYEPYFGEGTWSFLHLSSLYRGIGLSTKGRRPRTDDIDAPSRLSLLSNSYYRDALGDYGAFFAIANRIDRIHKNSWIGFQSWRATARKASLSRIAEKALIDAIETQKHRDAVYFWVPMDMDPRSHLRRDFWSFCDAINAGNCKLAFSDALKRMYGIKHDLDSLPSMPEDGDTWSVMLSFALPTRSFLEFVMFSRMFVDALDAQMYDEHHQSGRCYLSPAKDKHCYSRVLELLINVWAYHSARQMVYVNPETGLMKEQHTVKSRRGKMWVRWFSYSVLKSMDEDLAEEADSDRPKRRWLWPSTGEVVWEGVYEKERNLRSHQKEKRRQQSKDKQQRMRKKHRQKVLGKYVKPPPEDIENSNSTMSTSETS</sequence>
<keyword evidence="2" id="KW-0328">Glycosyltransferase</keyword>
<feature type="region of interest" description="Disordered" evidence="3">
    <location>
        <begin position="1289"/>
        <end position="1341"/>
    </location>
</feature>
<dbReference type="Gene3D" id="3.40.50.2000">
    <property type="entry name" value="Glycogen Phosphorylase B"/>
    <property type="match status" value="2"/>
</dbReference>
<protein>
    <recommendedName>
        <fullName evidence="2">Glycosyltransferase</fullName>
        <ecNumber evidence="2">2.4.2.-</ecNumber>
    </recommendedName>
</protein>
<keyword evidence="2" id="KW-0333">Golgi apparatus</keyword>
<feature type="transmembrane region" description="Helical" evidence="2">
    <location>
        <begin position="34"/>
        <end position="56"/>
    </location>
</feature>
<keyword evidence="2" id="KW-0808">Transferase</keyword>
<feature type="compositionally biased region" description="Low complexity" evidence="3">
    <location>
        <begin position="9"/>
        <end position="22"/>
    </location>
</feature>
<dbReference type="GO" id="GO:0000139">
    <property type="term" value="C:Golgi membrane"/>
    <property type="evidence" value="ECO:0007669"/>
    <property type="project" value="UniProtKB-SubCell"/>
</dbReference>
<name>A0AAD6WCY7_9ROSI</name>
<keyword evidence="2" id="KW-0472">Membrane</keyword>
<keyword evidence="2" id="KW-1133">Transmembrane helix</keyword>
<dbReference type="PANTHER" id="PTHR46635">
    <property type="entry name" value="GLYCOSYL TRANSFERASE FAMILY 1 PROTEIN"/>
    <property type="match status" value="1"/>
</dbReference>
<dbReference type="EMBL" id="JAQIZT010000002">
    <property type="protein sequence ID" value="KAJ7007762.1"/>
    <property type="molecule type" value="Genomic_DNA"/>
</dbReference>
<evidence type="ECO:0000313" key="6">
    <source>
        <dbReference type="Proteomes" id="UP001164929"/>
    </source>
</evidence>
<evidence type="ECO:0000256" key="3">
    <source>
        <dbReference type="SAM" id="MobiDB-lite"/>
    </source>
</evidence>
<dbReference type="Pfam" id="PF03407">
    <property type="entry name" value="Nucleotid_trans"/>
    <property type="match status" value="1"/>
</dbReference>